<dbReference type="EMBL" id="CP114195">
    <property type="protein sequence ID" value="WAT93145.1"/>
    <property type="molecule type" value="Genomic_DNA"/>
</dbReference>
<name>A0AA47L9B9_VIBPH</name>
<evidence type="ECO:0000313" key="1">
    <source>
        <dbReference type="EMBL" id="WAT93145.1"/>
    </source>
</evidence>
<accession>A0AA47L9B9</accession>
<evidence type="ECO:0000313" key="2">
    <source>
        <dbReference type="Proteomes" id="UP001156560"/>
    </source>
</evidence>
<dbReference type="AlphaFoldDB" id="A0AA47L9B9"/>
<reference evidence="1" key="1">
    <citation type="submission" date="2022-12" db="EMBL/GenBank/DDBJ databases">
        <title>Vibrio parahaemolyticus become highly virulent by producing novel Tc toxins.</title>
        <authorList>
            <person name="Yang F."/>
            <person name="You Y."/>
            <person name="Lai Q."/>
            <person name="Xu L."/>
            <person name="Li F."/>
        </authorList>
    </citation>
    <scope>NUCLEOTIDE SEQUENCE</scope>
    <source>
        <strain evidence="1">Vp-HL-202005</strain>
    </source>
</reference>
<protein>
    <submittedName>
        <fullName evidence="1">Uncharacterized protein</fullName>
    </submittedName>
</protein>
<organism evidence="1 2">
    <name type="scientific">Vibrio parahaemolyticus</name>
    <dbReference type="NCBI Taxonomy" id="670"/>
    <lineage>
        <taxon>Bacteria</taxon>
        <taxon>Pseudomonadati</taxon>
        <taxon>Pseudomonadota</taxon>
        <taxon>Gammaproteobacteria</taxon>
        <taxon>Vibrionales</taxon>
        <taxon>Vibrionaceae</taxon>
        <taxon>Vibrio</taxon>
    </lineage>
</organism>
<sequence>MMLLLSNSYYLRLNDEALDLQQRIANLNAFASGLGFLALDASQQTVLLQRVHDMELELAVLNRRIDLLEG</sequence>
<proteinExistence type="predicted"/>
<gene>
    <name evidence="1" type="ORF">O1Q84_19285</name>
</gene>
<dbReference type="RefSeq" id="WP_269169615.1">
    <property type="nucleotide sequence ID" value="NZ_CP114195.1"/>
</dbReference>
<dbReference type="Proteomes" id="UP001156560">
    <property type="component" value="Chromosome 2"/>
</dbReference>